<dbReference type="RefSeq" id="WP_380570836.1">
    <property type="nucleotide sequence ID" value="NZ_JBHMAH010000029.1"/>
</dbReference>
<evidence type="ECO:0000313" key="2">
    <source>
        <dbReference type="EMBL" id="MFB9861269.1"/>
    </source>
</evidence>
<name>A0ABV5Z572_9STAP</name>
<sequence length="57" mass="6328">MKLNKTLFFSYLLIWIIVGLIVFDKIVPMIVFIIIGGGSTGLIIATKTKKSEATTRI</sequence>
<keyword evidence="1" id="KW-0812">Transmembrane</keyword>
<proteinExistence type="predicted"/>
<accession>A0ABV5Z572</accession>
<organism evidence="2 3">
    <name type="scientific">Salinicoccus siamensis</name>
    <dbReference type="NCBI Taxonomy" id="381830"/>
    <lineage>
        <taxon>Bacteria</taxon>
        <taxon>Bacillati</taxon>
        <taxon>Bacillota</taxon>
        <taxon>Bacilli</taxon>
        <taxon>Bacillales</taxon>
        <taxon>Staphylococcaceae</taxon>
        <taxon>Salinicoccus</taxon>
    </lineage>
</organism>
<keyword evidence="3" id="KW-1185">Reference proteome</keyword>
<dbReference type="Proteomes" id="UP001589740">
    <property type="component" value="Unassembled WGS sequence"/>
</dbReference>
<feature type="transmembrane region" description="Helical" evidence="1">
    <location>
        <begin position="7"/>
        <end position="23"/>
    </location>
</feature>
<comment type="caution">
    <text evidence="2">The sequence shown here is derived from an EMBL/GenBank/DDBJ whole genome shotgun (WGS) entry which is preliminary data.</text>
</comment>
<protein>
    <submittedName>
        <fullName evidence="2">Uncharacterized protein</fullName>
    </submittedName>
</protein>
<keyword evidence="1" id="KW-1133">Transmembrane helix</keyword>
<gene>
    <name evidence="2" type="ORF">ACFFLE_09350</name>
</gene>
<keyword evidence="1" id="KW-0472">Membrane</keyword>
<evidence type="ECO:0000313" key="3">
    <source>
        <dbReference type="Proteomes" id="UP001589740"/>
    </source>
</evidence>
<feature type="transmembrane region" description="Helical" evidence="1">
    <location>
        <begin position="29"/>
        <end position="46"/>
    </location>
</feature>
<dbReference type="EMBL" id="JBHMAH010000029">
    <property type="protein sequence ID" value="MFB9861269.1"/>
    <property type="molecule type" value="Genomic_DNA"/>
</dbReference>
<reference evidence="2 3" key="1">
    <citation type="submission" date="2024-09" db="EMBL/GenBank/DDBJ databases">
        <authorList>
            <person name="Sun Q."/>
            <person name="Mori K."/>
        </authorList>
    </citation>
    <scope>NUCLEOTIDE SEQUENCE [LARGE SCALE GENOMIC DNA]</scope>
    <source>
        <strain evidence="2 3">JCM 12822</strain>
    </source>
</reference>
<evidence type="ECO:0000256" key="1">
    <source>
        <dbReference type="SAM" id="Phobius"/>
    </source>
</evidence>